<dbReference type="PROSITE" id="PS51959">
    <property type="entry name" value="ENDOU"/>
    <property type="match status" value="1"/>
</dbReference>
<dbReference type="InterPro" id="IPR013083">
    <property type="entry name" value="Znf_RING/FYVE/PHD"/>
</dbReference>
<keyword evidence="18" id="KW-1185">Reference proteome</keyword>
<evidence type="ECO:0000259" key="17">
    <source>
        <dbReference type="PROSITE" id="PS51959"/>
    </source>
</evidence>
<evidence type="ECO:0000259" key="16">
    <source>
        <dbReference type="PROSITE" id="PS50089"/>
    </source>
</evidence>
<dbReference type="EC" id="4.6.1.-" evidence="14"/>
<dbReference type="InterPro" id="IPR001841">
    <property type="entry name" value="Znf_RING"/>
</dbReference>
<feature type="domain" description="EndoU" evidence="17">
    <location>
        <begin position="249"/>
        <end position="513"/>
    </location>
</feature>
<feature type="compositionally biased region" description="Basic and acidic residues" evidence="15">
    <location>
        <begin position="94"/>
        <end position="114"/>
    </location>
</feature>
<dbReference type="KEGG" id="bbel:109472329"/>
<feature type="domain" description="RING-type" evidence="16">
    <location>
        <begin position="17"/>
        <end position="61"/>
    </location>
</feature>
<keyword evidence="5 14" id="KW-0479">Metal-binding</keyword>
<dbReference type="GeneID" id="109472329"/>
<comment type="cofactor">
    <cofactor evidence="1 14">
        <name>Mn(2+)</name>
        <dbReference type="ChEBI" id="CHEBI:29035"/>
    </cofactor>
</comment>
<dbReference type="SUPFAM" id="SSF142877">
    <property type="entry name" value="EndoU-like"/>
    <property type="match status" value="1"/>
</dbReference>
<evidence type="ECO:0000313" key="18">
    <source>
        <dbReference type="Proteomes" id="UP000515135"/>
    </source>
</evidence>
<dbReference type="PANTHER" id="PTHR12439:SF11">
    <property type="entry name" value="URIDYLATE-SPECIFIC ENDORIBONUCLEASE"/>
    <property type="match status" value="1"/>
</dbReference>
<dbReference type="Pfam" id="PF09412">
    <property type="entry name" value="XendoU"/>
    <property type="match status" value="1"/>
</dbReference>
<dbReference type="AlphaFoldDB" id="A0A6P4YEF4"/>
<evidence type="ECO:0000256" key="12">
    <source>
        <dbReference type="ARBA" id="ARBA00023239"/>
    </source>
</evidence>
<dbReference type="Proteomes" id="UP000515135">
    <property type="component" value="Unplaced"/>
</dbReference>
<dbReference type="PROSITE" id="PS50089">
    <property type="entry name" value="ZF_RING_2"/>
    <property type="match status" value="1"/>
</dbReference>
<evidence type="ECO:0000313" key="19">
    <source>
        <dbReference type="RefSeq" id="XP_019627585.1"/>
    </source>
</evidence>
<evidence type="ECO:0000256" key="6">
    <source>
        <dbReference type="ARBA" id="ARBA00022759"/>
    </source>
</evidence>
<accession>A0A6P4YEF4</accession>
<keyword evidence="9" id="KW-0862">Zinc</keyword>
<dbReference type="InterPro" id="IPR018998">
    <property type="entry name" value="EndoU_C"/>
</dbReference>
<comment type="similarity">
    <text evidence="2 14">Belongs to the ENDOU family.</text>
</comment>
<dbReference type="Pfam" id="PF13445">
    <property type="entry name" value="zf-RING_UBOX"/>
    <property type="match status" value="1"/>
</dbReference>
<keyword evidence="12" id="KW-0456">Lyase</keyword>
<evidence type="ECO:0000256" key="9">
    <source>
        <dbReference type="ARBA" id="ARBA00022833"/>
    </source>
</evidence>
<dbReference type="FunFam" id="3.30.40.10:FF:000362">
    <property type="entry name" value="E3 ubiquitin-protein ligase TRIM56"/>
    <property type="match status" value="1"/>
</dbReference>
<feature type="region of interest" description="Disordered" evidence="15">
    <location>
        <begin position="94"/>
        <end position="224"/>
    </location>
</feature>
<dbReference type="Pfam" id="PF21632">
    <property type="entry name" value="MOV-10_N"/>
    <property type="match status" value="1"/>
</dbReference>
<keyword evidence="7 13" id="KW-0863">Zinc-finger</keyword>
<evidence type="ECO:0000256" key="3">
    <source>
        <dbReference type="ARBA" id="ARBA00011245"/>
    </source>
</evidence>
<proteinExistence type="inferred from homology"/>
<comment type="catalytic activity">
    <reaction evidence="14">
        <text>ribonucleotidyl-uridine-RNA = a 5'-end dephospho-uridine-RNA + a 3'-end 2',3'-cyclophospho-ribonucleotide-RNA</text>
        <dbReference type="Rhea" id="RHEA:67792"/>
        <dbReference type="Rhea" id="RHEA-COMP:10464"/>
        <dbReference type="Rhea" id="RHEA-COMP:17354"/>
        <dbReference type="Rhea" id="RHEA-COMP:17356"/>
        <dbReference type="ChEBI" id="CHEBI:83064"/>
        <dbReference type="ChEBI" id="CHEBI:173117"/>
        <dbReference type="ChEBI" id="CHEBI:173224"/>
    </reaction>
</comment>
<dbReference type="Gene3D" id="3.30.40.10">
    <property type="entry name" value="Zinc/RING finger domain, C3HC4 (zinc finger)"/>
    <property type="match status" value="1"/>
</dbReference>
<evidence type="ECO:0000256" key="11">
    <source>
        <dbReference type="ARBA" id="ARBA00023211"/>
    </source>
</evidence>
<protein>
    <recommendedName>
        <fullName evidence="14">Uridylate-specific endoribonuclease</fullName>
        <ecNumber evidence="14">4.6.1.-</ecNumber>
    </recommendedName>
</protein>
<dbReference type="SMART" id="SM00184">
    <property type="entry name" value="RING"/>
    <property type="match status" value="1"/>
</dbReference>
<dbReference type="InterPro" id="IPR049075">
    <property type="entry name" value="MOV-10_N"/>
</dbReference>
<comment type="subunit">
    <text evidence="3 14">Monomer.</text>
</comment>
<keyword evidence="8 14" id="KW-0378">Hydrolase</keyword>
<feature type="compositionally biased region" description="Basic and acidic residues" evidence="15">
    <location>
        <begin position="128"/>
        <end position="138"/>
    </location>
</feature>
<dbReference type="OrthoDB" id="252722at2759"/>
<keyword evidence="4 14" id="KW-0540">Nuclease</keyword>
<evidence type="ECO:0000256" key="1">
    <source>
        <dbReference type="ARBA" id="ARBA00001936"/>
    </source>
</evidence>
<dbReference type="InterPro" id="IPR017907">
    <property type="entry name" value="Znf_RING_CS"/>
</dbReference>
<dbReference type="GO" id="GO:0016829">
    <property type="term" value="F:lyase activity"/>
    <property type="evidence" value="ECO:0007669"/>
    <property type="project" value="UniProtKB-KW"/>
</dbReference>
<evidence type="ECO:0000256" key="7">
    <source>
        <dbReference type="ARBA" id="ARBA00022771"/>
    </source>
</evidence>
<evidence type="ECO:0000256" key="13">
    <source>
        <dbReference type="PROSITE-ProRule" id="PRU00175"/>
    </source>
</evidence>
<dbReference type="CDD" id="cd21159">
    <property type="entry name" value="XendoU"/>
    <property type="match status" value="1"/>
</dbReference>
<gene>
    <name evidence="19" type="primary">LOC109472329</name>
</gene>
<evidence type="ECO:0000256" key="14">
    <source>
        <dbReference type="RuleBase" id="RU367085"/>
    </source>
</evidence>
<dbReference type="PROSITE" id="PS00518">
    <property type="entry name" value="ZF_RING_1"/>
    <property type="match status" value="1"/>
</dbReference>
<organism evidence="18 19">
    <name type="scientific">Branchiostoma belcheri</name>
    <name type="common">Amphioxus</name>
    <dbReference type="NCBI Taxonomy" id="7741"/>
    <lineage>
        <taxon>Eukaryota</taxon>
        <taxon>Metazoa</taxon>
        <taxon>Chordata</taxon>
        <taxon>Cephalochordata</taxon>
        <taxon>Leptocardii</taxon>
        <taxon>Amphioxiformes</taxon>
        <taxon>Branchiostomatidae</taxon>
        <taxon>Branchiostoma</taxon>
    </lineage>
</organism>
<keyword evidence="10 14" id="KW-0694">RNA-binding</keyword>
<dbReference type="PANTHER" id="PTHR12439">
    <property type="entry name" value="PLACENTAL PROTEIN 11-RELATED"/>
    <property type="match status" value="1"/>
</dbReference>
<evidence type="ECO:0000256" key="8">
    <source>
        <dbReference type="ARBA" id="ARBA00022801"/>
    </source>
</evidence>
<sequence length="614" mass="69469">MASKIASEDFDEEFLTCEVCLMLFRDPKILPCLHTFCRECLKGWANLAKTKQQQLKCPTCRVSVRLPDQGVDGLRTNFYVNKLLDFVAAKEDKKVEKGAEPNNNKDVEGSKPRDSCTPVVHRTLPPSKGREVTVEEPPKAAQEGTKPSVPCERDVVVHRTSVPPPKGPKVTTQEPLKAEGSTEPSVRCEGDVEGCKPVNRTSVPPPKGRQVTIQEPQKAEGGTKPSVLCERDVVVHRTSVPPPKGPKVTTEEPLKAAQVTSKVSDIAAKLWALDHNRLRRGIEYDINPYGGDLFSFVKWHKFEWIPTYKAFLKLLHNYDEDGDFEEEDVTEKEQNDARAFLNRCLDTKVMEEAHAFLAKEGCVPESRNGFKYMLYNLWFTPYARSYDDWGDGSDWSTAFEHTFVGETRCGNMIGCFQNWLQLCNDEQSGNIQHKGASCCDCDGRIILTVDLDWKGPTEIFVGTSPEFELALYTVCFLAGDGLQTEVILGGQTVTINTHKWKGHLASCYPTVQQLRSNFSCSRQQDWSDTESESEDDSYDRQLAEGLDFMQYLQEQGYSPEMKRRKLKWIYENDYTHLCGRREGTAFSQVLYTLKMDGRAEVYTDYFGVEVVAFL</sequence>
<dbReference type="InterPro" id="IPR027370">
    <property type="entry name" value="Znf-RING_euk"/>
</dbReference>
<keyword evidence="11 14" id="KW-0464">Manganese</keyword>
<dbReference type="GO" id="GO:0016787">
    <property type="term" value="F:hydrolase activity"/>
    <property type="evidence" value="ECO:0007669"/>
    <property type="project" value="UniProtKB-KW"/>
</dbReference>
<dbReference type="SUPFAM" id="SSF57850">
    <property type="entry name" value="RING/U-box"/>
    <property type="match status" value="1"/>
</dbReference>
<evidence type="ECO:0000256" key="4">
    <source>
        <dbReference type="ARBA" id="ARBA00022722"/>
    </source>
</evidence>
<dbReference type="InterPro" id="IPR039787">
    <property type="entry name" value="ENDOU"/>
</dbReference>
<keyword evidence="6 14" id="KW-0255">Endonuclease</keyword>
<name>A0A6P4YEF4_BRABE</name>
<evidence type="ECO:0000256" key="2">
    <source>
        <dbReference type="ARBA" id="ARBA00010168"/>
    </source>
</evidence>
<evidence type="ECO:0000256" key="15">
    <source>
        <dbReference type="SAM" id="MobiDB-lite"/>
    </source>
</evidence>
<evidence type="ECO:0000256" key="5">
    <source>
        <dbReference type="ARBA" id="ARBA00022723"/>
    </source>
</evidence>
<dbReference type="RefSeq" id="XP_019627585.1">
    <property type="nucleotide sequence ID" value="XM_019772026.1"/>
</dbReference>
<dbReference type="GO" id="GO:0008270">
    <property type="term" value="F:zinc ion binding"/>
    <property type="evidence" value="ECO:0007669"/>
    <property type="project" value="UniProtKB-KW"/>
</dbReference>
<reference evidence="19" key="1">
    <citation type="submission" date="2025-08" db="UniProtKB">
        <authorList>
            <consortium name="RefSeq"/>
        </authorList>
    </citation>
    <scope>IDENTIFICATION</scope>
    <source>
        <tissue evidence="19">Gonad</tissue>
    </source>
</reference>
<dbReference type="GO" id="GO:0004521">
    <property type="term" value="F:RNA endonuclease activity"/>
    <property type="evidence" value="ECO:0007669"/>
    <property type="project" value="UniProtKB-UniRule"/>
</dbReference>
<dbReference type="InterPro" id="IPR037227">
    <property type="entry name" value="EndoU-like"/>
</dbReference>
<dbReference type="GO" id="GO:0003723">
    <property type="term" value="F:RNA binding"/>
    <property type="evidence" value="ECO:0007669"/>
    <property type="project" value="UniProtKB-UniRule"/>
</dbReference>
<evidence type="ECO:0000256" key="10">
    <source>
        <dbReference type="ARBA" id="ARBA00022884"/>
    </source>
</evidence>